<feature type="transmembrane region" description="Helical" evidence="6">
    <location>
        <begin position="167"/>
        <end position="190"/>
    </location>
</feature>
<comment type="subcellular location">
    <subcellularLocation>
        <location evidence="1">Membrane</location>
        <topology evidence="1">Multi-pass membrane protein</topology>
    </subcellularLocation>
</comment>
<dbReference type="FunFam" id="1.20.1080.10:FF:000019">
    <property type="entry name" value="AQuaPorin or aquaglyceroporin related"/>
    <property type="match status" value="1"/>
</dbReference>
<feature type="transmembrane region" description="Helical" evidence="6">
    <location>
        <begin position="197"/>
        <end position="219"/>
    </location>
</feature>
<dbReference type="AlphaFoldDB" id="A0A6A5G6X7"/>
<reference evidence="7 8" key="1">
    <citation type="submission" date="2019-12" db="EMBL/GenBank/DDBJ databases">
        <title>Chromosome-level assembly of the Caenorhabditis remanei genome.</title>
        <authorList>
            <person name="Teterina A.A."/>
            <person name="Willis J.H."/>
            <person name="Phillips P.C."/>
        </authorList>
    </citation>
    <scope>NUCLEOTIDE SEQUENCE [LARGE SCALE GENOMIC DNA]</scope>
    <source>
        <strain evidence="7 8">PX506</strain>
        <tissue evidence="7">Whole organism</tissue>
    </source>
</reference>
<protein>
    <submittedName>
        <fullName evidence="7">Uncharacterized protein</fullName>
    </submittedName>
</protein>
<feature type="transmembrane region" description="Helical" evidence="6">
    <location>
        <begin position="121"/>
        <end position="147"/>
    </location>
</feature>
<evidence type="ECO:0000256" key="1">
    <source>
        <dbReference type="ARBA" id="ARBA00004141"/>
    </source>
</evidence>
<dbReference type="CTD" id="9808598"/>
<evidence type="ECO:0000256" key="4">
    <source>
        <dbReference type="ARBA" id="ARBA00023136"/>
    </source>
</evidence>
<dbReference type="InterPro" id="IPR023271">
    <property type="entry name" value="Aquaporin-like"/>
</dbReference>
<dbReference type="InterPro" id="IPR000425">
    <property type="entry name" value="MIP"/>
</dbReference>
<dbReference type="EMBL" id="WUAV01000005">
    <property type="protein sequence ID" value="KAF1750415.1"/>
    <property type="molecule type" value="Genomic_DNA"/>
</dbReference>
<dbReference type="PANTHER" id="PTHR19139">
    <property type="entry name" value="AQUAPORIN TRANSPORTER"/>
    <property type="match status" value="1"/>
</dbReference>
<dbReference type="Proteomes" id="UP000483820">
    <property type="component" value="Chromosome V"/>
</dbReference>
<evidence type="ECO:0000256" key="2">
    <source>
        <dbReference type="ARBA" id="ARBA00022692"/>
    </source>
</evidence>
<evidence type="ECO:0000256" key="3">
    <source>
        <dbReference type="ARBA" id="ARBA00022989"/>
    </source>
</evidence>
<keyword evidence="2 5" id="KW-0812">Transmembrane</keyword>
<evidence type="ECO:0000256" key="5">
    <source>
        <dbReference type="RuleBase" id="RU000477"/>
    </source>
</evidence>
<proteinExistence type="inferred from homology"/>
<accession>A0A6A5G6X7</accession>
<keyword evidence="4 6" id="KW-0472">Membrane</keyword>
<dbReference type="GO" id="GO:0016324">
    <property type="term" value="C:apical plasma membrane"/>
    <property type="evidence" value="ECO:0007669"/>
    <property type="project" value="EnsemblMetazoa"/>
</dbReference>
<name>A0A6A5G6X7_CAERE</name>
<dbReference type="GO" id="GO:0015250">
    <property type="term" value="F:water channel activity"/>
    <property type="evidence" value="ECO:0007669"/>
    <property type="project" value="EnsemblMetazoa"/>
</dbReference>
<dbReference type="PANTHER" id="PTHR19139:SF284">
    <property type="entry name" value="AQUAPORIN"/>
    <property type="match status" value="1"/>
</dbReference>
<dbReference type="GeneID" id="9808598"/>
<keyword evidence="3 6" id="KW-1133">Transmembrane helix</keyword>
<dbReference type="InterPro" id="IPR034294">
    <property type="entry name" value="Aquaporin_transptr"/>
</dbReference>
<feature type="transmembrane region" description="Helical" evidence="6">
    <location>
        <begin position="48"/>
        <end position="67"/>
    </location>
</feature>
<dbReference type="CDD" id="cd00333">
    <property type="entry name" value="MIP"/>
    <property type="match status" value="1"/>
</dbReference>
<evidence type="ECO:0000313" key="7">
    <source>
        <dbReference type="EMBL" id="KAF1750415.1"/>
    </source>
</evidence>
<dbReference type="KEGG" id="crq:GCK72_016965"/>
<gene>
    <name evidence="7" type="ORF">GCK72_016965</name>
</gene>
<evidence type="ECO:0000256" key="6">
    <source>
        <dbReference type="SAM" id="Phobius"/>
    </source>
</evidence>
<dbReference type="SUPFAM" id="SSF81338">
    <property type="entry name" value="Aquaporin-like"/>
    <property type="match status" value="1"/>
</dbReference>
<comment type="caution">
    <text evidence="7">The sequence shown here is derived from an EMBL/GenBank/DDBJ whole genome shotgun (WGS) entry which is preliminary data.</text>
</comment>
<organism evidence="7 8">
    <name type="scientific">Caenorhabditis remanei</name>
    <name type="common">Caenorhabditis vulgaris</name>
    <dbReference type="NCBI Taxonomy" id="31234"/>
    <lineage>
        <taxon>Eukaryota</taxon>
        <taxon>Metazoa</taxon>
        <taxon>Ecdysozoa</taxon>
        <taxon>Nematoda</taxon>
        <taxon>Chromadorea</taxon>
        <taxon>Rhabditida</taxon>
        <taxon>Rhabditina</taxon>
        <taxon>Rhabditomorpha</taxon>
        <taxon>Rhabditoidea</taxon>
        <taxon>Rhabditidae</taxon>
        <taxon>Peloderinae</taxon>
        <taxon>Caenorhabditis</taxon>
    </lineage>
</organism>
<evidence type="ECO:0000313" key="8">
    <source>
        <dbReference type="Proteomes" id="UP000483820"/>
    </source>
</evidence>
<sequence length="278" mass="29985">MATAYSDVVSDSRPPYMSSYAVEDSWGQQVTTPHQKTSSISRKKEYSLLTKCVAEFLGDLTFVYVGTMQAHLFPYADGILHAAFAHGLTIFILVTAFGHISGGHFNPAVSWAIAGAGKMPIWHLPFYVASQLFGGFCGAMLTASILTQTQLSDCSAGATLVSPGTQWWQGLIAETVVTFFLVHTILISAADTDTVTLAPLAIGLTLSIDILSTGSITGASMNPARSLGPSIVGTIFATQQTSYYWTYHYIYWAGPLLGSTIALCVYKLFESREERIVP</sequence>
<dbReference type="Pfam" id="PF00230">
    <property type="entry name" value="MIP"/>
    <property type="match status" value="1"/>
</dbReference>
<feature type="transmembrane region" description="Helical" evidence="6">
    <location>
        <begin position="79"/>
        <end position="100"/>
    </location>
</feature>
<comment type="similarity">
    <text evidence="5">Belongs to the MIP/aquaporin (TC 1.A.8) family.</text>
</comment>
<feature type="transmembrane region" description="Helical" evidence="6">
    <location>
        <begin position="249"/>
        <end position="269"/>
    </location>
</feature>
<dbReference type="Gene3D" id="1.20.1080.10">
    <property type="entry name" value="Glycerol uptake facilitator protein"/>
    <property type="match status" value="1"/>
</dbReference>
<dbReference type="RefSeq" id="XP_003104413.2">
    <property type="nucleotide sequence ID" value="XM_003104365.2"/>
</dbReference>
<keyword evidence="5" id="KW-0813">Transport</keyword>
<dbReference type="PRINTS" id="PR00783">
    <property type="entry name" value="MINTRINSICP"/>
</dbReference>